<dbReference type="SUPFAM" id="SSF46785">
    <property type="entry name" value="Winged helix' DNA-binding domain"/>
    <property type="match status" value="1"/>
</dbReference>
<dbReference type="InterPro" id="IPR036388">
    <property type="entry name" value="WH-like_DNA-bd_sf"/>
</dbReference>
<dbReference type="Pfam" id="PF00392">
    <property type="entry name" value="GntR"/>
    <property type="match status" value="1"/>
</dbReference>
<dbReference type="SMART" id="SM00345">
    <property type="entry name" value="HTH_GNTR"/>
    <property type="match status" value="1"/>
</dbReference>
<dbReference type="RefSeq" id="WP_234515942.1">
    <property type="nucleotide sequence ID" value="NZ_BAAAUF010000020.1"/>
</dbReference>
<dbReference type="CDD" id="cd07377">
    <property type="entry name" value="WHTH_GntR"/>
    <property type="match status" value="1"/>
</dbReference>
<organism evidence="5 6">
    <name type="scientific">Streptomyces glomeratus</name>
    <dbReference type="NCBI Taxonomy" id="284452"/>
    <lineage>
        <taxon>Bacteria</taxon>
        <taxon>Bacillati</taxon>
        <taxon>Actinomycetota</taxon>
        <taxon>Actinomycetes</taxon>
        <taxon>Kitasatosporales</taxon>
        <taxon>Streptomycetaceae</taxon>
        <taxon>Streptomyces</taxon>
    </lineage>
</organism>
<dbReference type="EMBL" id="BAAAUF010000020">
    <property type="protein sequence ID" value="GAA3044031.1"/>
    <property type="molecule type" value="Genomic_DNA"/>
</dbReference>
<comment type="caution">
    <text evidence="5">The sequence shown here is derived from an EMBL/GenBank/DDBJ whole genome shotgun (WGS) entry which is preliminary data.</text>
</comment>
<protein>
    <submittedName>
        <fullName evidence="5">Winged helix-turn-helix domain-containing protein</fullName>
    </submittedName>
</protein>
<evidence type="ECO:0000256" key="2">
    <source>
        <dbReference type="ARBA" id="ARBA00023125"/>
    </source>
</evidence>
<keyword evidence="6" id="KW-1185">Reference proteome</keyword>
<keyword evidence="2" id="KW-0238">DNA-binding</keyword>
<evidence type="ECO:0000256" key="3">
    <source>
        <dbReference type="ARBA" id="ARBA00023163"/>
    </source>
</evidence>
<dbReference type="Proteomes" id="UP001501532">
    <property type="component" value="Unassembled WGS sequence"/>
</dbReference>
<dbReference type="PRINTS" id="PR00035">
    <property type="entry name" value="HTHGNTR"/>
</dbReference>
<dbReference type="InterPro" id="IPR050679">
    <property type="entry name" value="Bact_HTH_transcr_reg"/>
</dbReference>
<feature type="domain" description="HTH gntR-type" evidence="4">
    <location>
        <begin position="17"/>
        <end position="85"/>
    </location>
</feature>
<dbReference type="PROSITE" id="PS50949">
    <property type="entry name" value="HTH_GNTR"/>
    <property type="match status" value="1"/>
</dbReference>
<evidence type="ECO:0000313" key="5">
    <source>
        <dbReference type="EMBL" id="GAA3044031.1"/>
    </source>
</evidence>
<dbReference type="InterPro" id="IPR000524">
    <property type="entry name" value="Tscrpt_reg_HTH_GntR"/>
</dbReference>
<keyword evidence="1" id="KW-0805">Transcription regulation</keyword>
<dbReference type="PANTHER" id="PTHR44846:SF17">
    <property type="entry name" value="GNTR-FAMILY TRANSCRIPTIONAL REGULATOR"/>
    <property type="match status" value="1"/>
</dbReference>
<evidence type="ECO:0000313" key="6">
    <source>
        <dbReference type="Proteomes" id="UP001501532"/>
    </source>
</evidence>
<evidence type="ECO:0000256" key="1">
    <source>
        <dbReference type="ARBA" id="ARBA00023015"/>
    </source>
</evidence>
<dbReference type="Gene3D" id="1.10.10.10">
    <property type="entry name" value="Winged helix-like DNA-binding domain superfamily/Winged helix DNA-binding domain"/>
    <property type="match status" value="1"/>
</dbReference>
<dbReference type="InterPro" id="IPR036390">
    <property type="entry name" value="WH_DNA-bd_sf"/>
</dbReference>
<accession>A0ABP6LGY7</accession>
<keyword evidence="3" id="KW-0804">Transcription</keyword>
<proteinExistence type="predicted"/>
<evidence type="ECO:0000259" key="4">
    <source>
        <dbReference type="PROSITE" id="PS50949"/>
    </source>
</evidence>
<name>A0ABP6LGY7_9ACTN</name>
<gene>
    <name evidence="5" type="ORF">GCM10010448_28530</name>
</gene>
<reference evidence="6" key="1">
    <citation type="journal article" date="2019" name="Int. J. Syst. Evol. Microbiol.">
        <title>The Global Catalogue of Microorganisms (GCM) 10K type strain sequencing project: providing services to taxonomists for standard genome sequencing and annotation.</title>
        <authorList>
            <consortium name="The Broad Institute Genomics Platform"/>
            <consortium name="The Broad Institute Genome Sequencing Center for Infectious Disease"/>
            <person name="Wu L."/>
            <person name="Ma J."/>
        </authorList>
    </citation>
    <scope>NUCLEOTIDE SEQUENCE [LARGE SCALE GENOMIC DNA]</scope>
    <source>
        <strain evidence="6">JCM 9091</strain>
    </source>
</reference>
<sequence>MARTIPTDHPLPHPREEPLYWRIATELLSRLRDGDIPPGERLPGERQLAESFRVSRETVRQALQILRRAGLVTTDRRGSHAVLPGATAEHVPSLAFPVGAQGAEPGRAVVTWEVPSPEHARELGLAPRRPTLVHRYASAAPDGSGVRTAVTSFSAVAVAEVPELARYRDRADGRASAELGRAYDWMRTAGLTLHHRDAITPLPPTVRVTRRVHDQWDRPLEITDLVVEAQRDALVYEFTLPAAG</sequence>
<dbReference type="PANTHER" id="PTHR44846">
    <property type="entry name" value="MANNOSYL-D-GLYCERATE TRANSPORT/METABOLISM SYSTEM REPRESSOR MNGR-RELATED"/>
    <property type="match status" value="1"/>
</dbReference>